<dbReference type="Gene3D" id="3.40.190.10">
    <property type="entry name" value="Periplasmic binding protein-like II"/>
    <property type="match status" value="2"/>
</dbReference>
<dbReference type="SUPFAM" id="SSF53850">
    <property type="entry name" value="Periplasmic binding protein-like II"/>
    <property type="match status" value="1"/>
</dbReference>
<protein>
    <submittedName>
        <fullName evidence="1">ABC-type amino acid transport substrate-binding protein</fullName>
    </submittedName>
</protein>
<evidence type="ECO:0000313" key="1">
    <source>
        <dbReference type="EMBL" id="RMB04487.1"/>
    </source>
</evidence>
<dbReference type="Proteomes" id="UP000271227">
    <property type="component" value="Unassembled WGS sequence"/>
</dbReference>
<proteinExistence type="predicted"/>
<organism evidence="1 2">
    <name type="scientific">Eilatimonas milleporae</name>
    <dbReference type="NCBI Taxonomy" id="911205"/>
    <lineage>
        <taxon>Bacteria</taxon>
        <taxon>Pseudomonadati</taxon>
        <taxon>Pseudomonadota</taxon>
        <taxon>Alphaproteobacteria</taxon>
        <taxon>Kordiimonadales</taxon>
        <taxon>Kordiimonadaceae</taxon>
        <taxon>Eilatimonas</taxon>
    </lineage>
</organism>
<name>A0A3M0C717_9PROT</name>
<comment type="caution">
    <text evidence="1">The sequence shown here is derived from an EMBL/GenBank/DDBJ whole genome shotgun (WGS) entry which is preliminary data.</text>
</comment>
<reference evidence="1 2" key="1">
    <citation type="submission" date="2018-10" db="EMBL/GenBank/DDBJ databases">
        <title>Genomic Encyclopedia of Archaeal and Bacterial Type Strains, Phase II (KMG-II): from individual species to whole genera.</title>
        <authorList>
            <person name="Goeker M."/>
        </authorList>
    </citation>
    <scope>NUCLEOTIDE SEQUENCE [LARGE SCALE GENOMIC DNA]</scope>
    <source>
        <strain evidence="1 2">DSM 25217</strain>
    </source>
</reference>
<dbReference type="EMBL" id="REFR01000013">
    <property type="protein sequence ID" value="RMB04487.1"/>
    <property type="molecule type" value="Genomic_DNA"/>
</dbReference>
<dbReference type="AlphaFoldDB" id="A0A3M0C717"/>
<keyword evidence="2" id="KW-1185">Reference proteome</keyword>
<accession>A0A3M0C717</accession>
<evidence type="ECO:0000313" key="2">
    <source>
        <dbReference type="Proteomes" id="UP000271227"/>
    </source>
</evidence>
<sequence length="288" mass="31994">MFVPAFGGPVGRLESFQHFLPLSLACFCVWLMLAQAAVAASVPVDGALSDGDAAHPPVRIGMPLESPPYIYENPSDGLDVQVIRGVFDWAYIKVVFVHAPLVRLPLLLDNGLVDGFISFSHVSTLADGGRHYHQTRPYSYWRNAVIARSGEMNISVSDWTDGIDTLRIGTFPGADQVLNGEGGVDRRMLSQAMVIDNSQRAARLLARGRIDIYVGDYWSLGHFYQSMKAATGHPLRVLYRYEPTPHWLIFDREELARTFDTALSAFECSGAQEALFDQYRPRTSLAQD</sequence>
<dbReference type="InParanoid" id="A0A3M0C717"/>
<gene>
    <name evidence="1" type="ORF">BXY39_2750</name>
</gene>